<evidence type="ECO:0000256" key="2">
    <source>
        <dbReference type="ARBA" id="ARBA00001946"/>
    </source>
</evidence>
<feature type="binding site" evidence="7">
    <location>
        <position position="235"/>
    </location>
    <ligand>
        <name>Mg(2+)</name>
        <dbReference type="ChEBI" id="CHEBI:18420"/>
        <label>1</label>
        <note>catalytic</note>
    </ligand>
</feature>
<dbReference type="AlphaFoldDB" id="A0A146GCB2"/>
<dbReference type="GO" id="GO:0007165">
    <property type="term" value="P:signal transduction"/>
    <property type="evidence" value="ECO:0007669"/>
    <property type="project" value="TreeGrafter"/>
</dbReference>
<dbReference type="InterPro" id="IPR020550">
    <property type="entry name" value="Inositol_monophosphatase_CS"/>
</dbReference>
<dbReference type="InParanoid" id="A0A146GCB2"/>
<reference evidence="10" key="1">
    <citation type="journal article" date="2017" name="Genome Announc.">
        <title>Draft Genome Sequence of Terrimicrobium sacchariphilum NM-5T, a Facultative Anaerobic Soil Bacterium of the Class Spartobacteria.</title>
        <authorList>
            <person name="Qiu Y.L."/>
            <person name="Tourlousse D.M."/>
            <person name="Matsuura N."/>
            <person name="Ohashi A."/>
            <person name="Sekiguchi Y."/>
        </authorList>
    </citation>
    <scope>NUCLEOTIDE SEQUENCE [LARGE SCALE GENOMIC DNA]</scope>
    <source>
        <strain evidence="10">NM-5</strain>
    </source>
</reference>
<keyword evidence="6 7" id="KW-0460">Magnesium</keyword>
<dbReference type="GO" id="GO:0046872">
    <property type="term" value="F:metal ion binding"/>
    <property type="evidence" value="ECO:0007669"/>
    <property type="project" value="UniProtKB-KW"/>
</dbReference>
<dbReference type="InterPro" id="IPR022337">
    <property type="entry name" value="Inositol_monophosphatase_SuhB"/>
</dbReference>
<dbReference type="InterPro" id="IPR000760">
    <property type="entry name" value="Inositol_monophosphatase-like"/>
</dbReference>
<feature type="binding site" evidence="7">
    <location>
        <position position="92"/>
    </location>
    <ligand>
        <name>Mg(2+)</name>
        <dbReference type="ChEBI" id="CHEBI:18420"/>
        <label>1</label>
        <note>catalytic</note>
    </ligand>
</feature>
<dbReference type="PANTHER" id="PTHR20854">
    <property type="entry name" value="INOSITOL MONOPHOSPHATASE"/>
    <property type="match status" value="1"/>
</dbReference>
<dbReference type="Gene3D" id="3.40.190.80">
    <property type="match status" value="1"/>
</dbReference>
<evidence type="ECO:0000313" key="9">
    <source>
        <dbReference type="EMBL" id="GAT34802.1"/>
    </source>
</evidence>
<dbReference type="STRING" id="690879.TSACC_23236"/>
<keyword evidence="10" id="KW-1185">Reference proteome</keyword>
<name>A0A146GCB2_TERSA</name>
<dbReference type="GO" id="GO:0046854">
    <property type="term" value="P:phosphatidylinositol phosphate biosynthetic process"/>
    <property type="evidence" value="ECO:0007669"/>
    <property type="project" value="InterPro"/>
</dbReference>
<dbReference type="GO" id="GO:0008934">
    <property type="term" value="F:inositol monophosphate 1-phosphatase activity"/>
    <property type="evidence" value="ECO:0007669"/>
    <property type="project" value="InterPro"/>
</dbReference>
<sequence>MARGTLLPGPGAKIFLPPVAPPSKTEPVSDYLTPAIEAAQAAGGLLRAAFERPLTVDANEAHDIKLELDRRSQALIESLLLSRFPDHAILGEEGVRGEAGSEYEWIIDPIDGTVNFFYGIPHFAVSIALRRKGQIIAGVIYDPMRDDLWAVDESSPATLNGQPIQVSQRKELSEAVVSVGVAKTSESIDRGLPLFERMARSAKKCRMMGSASLDIAYVACGRLDAYIESQISIWDIAAGLLLVEKAGGIVTLTPHETVKEKYGIVAYSGKLDLGL</sequence>
<evidence type="ECO:0000256" key="6">
    <source>
        <dbReference type="ARBA" id="ARBA00022842"/>
    </source>
</evidence>
<evidence type="ECO:0000256" key="4">
    <source>
        <dbReference type="ARBA" id="ARBA00022723"/>
    </source>
</evidence>
<organism evidence="9 10">
    <name type="scientific">Terrimicrobium sacchariphilum</name>
    <dbReference type="NCBI Taxonomy" id="690879"/>
    <lineage>
        <taxon>Bacteria</taxon>
        <taxon>Pseudomonadati</taxon>
        <taxon>Verrucomicrobiota</taxon>
        <taxon>Terrimicrobiia</taxon>
        <taxon>Terrimicrobiales</taxon>
        <taxon>Terrimicrobiaceae</taxon>
        <taxon>Terrimicrobium</taxon>
    </lineage>
</organism>
<dbReference type="Gene3D" id="3.30.540.10">
    <property type="entry name" value="Fructose-1,6-Bisphosphatase, subunit A, domain 1"/>
    <property type="match status" value="1"/>
</dbReference>
<dbReference type="PROSITE" id="PS00630">
    <property type="entry name" value="IMP_2"/>
    <property type="match status" value="1"/>
</dbReference>
<evidence type="ECO:0000313" key="10">
    <source>
        <dbReference type="Proteomes" id="UP000076023"/>
    </source>
</evidence>
<dbReference type="FunFam" id="3.30.540.10:FF:000003">
    <property type="entry name" value="Inositol-1-monophosphatase"/>
    <property type="match status" value="1"/>
</dbReference>
<comment type="cofactor">
    <cofactor evidence="2 7 8">
        <name>Mg(2+)</name>
        <dbReference type="ChEBI" id="CHEBI:18420"/>
    </cofactor>
</comment>
<dbReference type="Proteomes" id="UP000076023">
    <property type="component" value="Unassembled WGS sequence"/>
</dbReference>
<dbReference type="Pfam" id="PF00459">
    <property type="entry name" value="Inositol_P"/>
    <property type="match status" value="1"/>
</dbReference>
<dbReference type="PANTHER" id="PTHR20854:SF4">
    <property type="entry name" value="INOSITOL-1-MONOPHOSPHATASE-RELATED"/>
    <property type="match status" value="1"/>
</dbReference>
<comment type="catalytic activity">
    <reaction evidence="1 8">
        <text>a myo-inositol phosphate + H2O = myo-inositol + phosphate</text>
        <dbReference type="Rhea" id="RHEA:24056"/>
        <dbReference type="ChEBI" id="CHEBI:15377"/>
        <dbReference type="ChEBI" id="CHEBI:17268"/>
        <dbReference type="ChEBI" id="CHEBI:43474"/>
        <dbReference type="ChEBI" id="CHEBI:84139"/>
        <dbReference type="EC" id="3.1.3.25"/>
    </reaction>
</comment>
<proteinExistence type="inferred from homology"/>
<dbReference type="InterPro" id="IPR020583">
    <property type="entry name" value="Inositol_monoP_metal-BS"/>
</dbReference>
<accession>A0A146GCB2</accession>
<dbReference type="PRINTS" id="PR01959">
    <property type="entry name" value="SBIMPHPHTASE"/>
</dbReference>
<keyword evidence="5 8" id="KW-0378">Hydrolase</keyword>
<dbReference type="PROSITE" id="PS00629">
    <property type="entry name" value="IMP_1"/>
    <property type="match status" value="1"/>
</dbReference>
<dbReference type="CDD" id="cd01639">
    <property type="entry name" value="IMPase"/>
    <property type="match status" value="1"/>
</dbReference>
<comment type="caution">
    <text evidence="9">The sequence shown here is derived from an EMBL/GenBank/DDBJ whole genome shotgun (WGS) entry which is preliminary data.</text>
</comment>
<protein>
    <recommendedName>
        <fullName evidence="8">Inositol-1-monophosphatase</fullName>
        <ecNumber evidence="8">3.1.3.25</ecNumber>
    </recommendedName>
</protein>
<dbReference type="OrthoDB" id="9772456at2"/>
<dbReference type="EMBL" id="BDCO01000002">
    <property type="protein sequence ID" value="GAT34802.1"/>
    <property type="molecule type" value="Genomic_DNA"/>
</dbReference>
<feature type="binding site" evidence="7">
    <location>
        <position position="110"/>
    </location>
    <ligand>
        <name>Mg(2+)</name>
        <dbReference type="ChEBI" id="CHEBI:18420"/>
        <label>1</label>
        <note>catalytic</note>
    </ligand>
</feature>
<dbReference type="EC" id="3.1.3.25" evidence="8"/>
<keyword evidence="4 7" id="KW-0479">Metal-binding</keyword>
<evidence type="ECO:0000256" key="5">
    <source>
        <dbReference type="ARBA" id="ARBA00022801"/>
    </source>
</evidence>
<dbReference type="PRINTS" id="PR00377">
    <property type="entry name" value="IMPHPHTASES"/>
</dbReference>
<evidence type="ECO:0000256" key="3">
    <source>
        <dbReference type="ARBA" id="ARBA00009759"/>
    </source>
</evidence>
<comment type="similarity">
    <text evidence="3 8">Belongs to the inositol monophosphatase superfamily.</text>
</comment>
<gene>
    <name evidence="9" type="ORF">TSACC_23236</name>
</gene>
<evidence type="ECO:0000256" key="1">
    <source>
        <dbReference type="ARBA" id="ARBA00001033"/>
    </source>
</evidence>
<dbReference type="SUPFAM" id="SSF56655">
    <property type="entry name" value="Carbohydrate phosphatase"/>
    <property type="match status" value="1"/>
</dbReference>
<evidence type="ECO:0000256" key="8">
    <source>
        <dbReference type="RuleBase" id="RU364068"/>
    </source>
</evidence>
<feature type="binding site" evidence="7">
    <location>
        <position position="108"/>
    </location>
    <ligand>
        <name>Mg(2+)</name>
        <dbReference type="ChEBI" id="CHEBI:18420"/>
        <label>1</label>
        <note>catalytic</note>
    </ligand>
</feature>
<dbReference type="InterPro" id="IPR033942">
    <property type="entry name" value="IMPase"/>
</dbReference>
<evidence type="ECO:0000256" key="7">
    <source>
        <dbReference type="PIRSR" id="PIRSR600760-2"/>
    </source>
</evidence>
<dbReference type="GO" id="GO:0006020">
    <property type="term" value="P:inositol metabolic process"/>
    <property type="evidence" value="ECO:0007669"/>
    <property type="project" value="TreeGrafter"/>
</dbReference>
<dbReference type="FunCoup" id="A0A146GCB2">
    <property type="interactions" value="477"/>
</dbReference>
<feature type="binding site" evidence="7">
    <location>
        <position position="111"/>
    </location>
    <ligand>
        <name>Mg(2+)</name>
        <dbReference type="ChEBI" id="CHEBI:18420"/>
        <label>1</label>
        <note>catalytic</note>
    </ligand>
</feature>